<dbReference type="SUPFAM" id="SSF54523">
    <property type="entry name" value="Pili subunits"/>
    <property type="match status" value="1"/>
</dbReference>
<keyword evidence="1" id="KW-0472">Membrane</keyword>
<dbReference type="NCBIfam" id="TIGR02532">
    <property type="entry name" value="IV_pilin_GFxxxE"/>
    <property type="match status" value="1"/>
</dbReference>
<keyword evidence="1" id="KW-1133">Transmembrane helix</keyword>
<dbReference type="InterPro" id="IPR045584">
    <property type="entry name" value="Pilin-like"/>
</dbReference>
<evidence type="ECO:0000313" key="2">
    <source>
        <dbReference type="EMBL" id="ADI19765.1"/>
    </source>
</evidence>
<dbReference type="EMBL" id="GU474932">
    <property type="protein sequence ID" value="ADI19765.1"/>
    <property type="molecule type" value="Genomic_DNA"/>
</dbReference>
<dbReference type="InterPro" id="IPR012902">
    <property type="entry name" value="N_methyl_site"/>
</dbReference>
<organism evidence="2">
    <name type="scientific">uncultured gamma proteobacterium EB000_37F04</name>
    <dbReference type="NCBI Taxonomy" id="710971"/>
    <lineage>
        <taxon>Bacteria</taxon>
        <taxon>Pseudomonadati</taxon>
        <taxon>Pseudomonadota</taxon>
        <taxon>Gammaproteobacteria</taxon>
        <taxon>environmental samples</taxon>
    </lineage>
</organism>
<feature type="transmembrane region" description="Helical" evidence="1">
    <location>
        <begin position="21"/>
        <end position="43"/>
    </location>
</feature>
<dbReference type="Gene3D" id="3.30.700.10">
    <property type="entry name" value="Glycoprotein, Type 4 Pilin"/>
    <property type="match status" value="1"/>
</dbReference>
<proteinExistence type="predicted"/>
<evidence type="ECO:0008006" key="3">
    <source>
        <dbReference type="Google" id="ProtNLM"/>
    </source>
</evidence>
<reference evidence="2" key="1">
    <citation type="journal article" date="2011" name="Environ. Microbiol.">
        <title>Time-series analyses of Monterey Bay coastal microbial picoplankton using a 'genome proxy' microarray.</title>
        <authorList>
            <person name="Rich V.I."/>
            <person name="Pham V.D."/>
            <person name="Eppley J."/>
            <person name="Shi Y."/>
            <person name="DeLong E.F."/>
        </authorList>
    </citation>
    <scope>NUCLEOTIDE SEQUENCE</scope>
</reference>
<dbReference type="AlphaFoldDB" id="E0XZC4"/>
<name>E0XZC4_9GAMM</name>
<accession>E0XZC4</accession>
<keyword evidence="1" id="KW-0812">Transmembrane</keyword>
<protein>
    <recommendedName>
        <fullName evidence="3">Prepilin-type N-terminal cleavage/methylation domain-containing protein</fullName>
    </recommendedName>
</protein>
<sequence>MRRMNRYRFVRSGPTPMSAFSLIELLVVVGILSILLTIAMPSWQSVRVASAVREARVVLERLNLHQRYFWQQHTRYAATDELPPLAVLSETVGHYYQLSVESTDAGFLLRLVSTVPTAPSLALDHRGVWTTTDLSSR</sequence>
<evidence type="ECO:0000256" key="1">
    <source>
        <dbReference type="SAM" id="Phobius"/>
    </source>
</evidence>